<comment type="caution">
    <text evidence="9">The sequence shown here is derived from an EMBL/GenBank/DDBJ whole genome shotgun (WGS) entry which is preliminary data.</text>
</comment>
<dbReference type="InterPro" id="IPR031337">
    <property type="entry name" value="KDPG/KHG_AS_1"/>
</dbReference>
<dbReference type="InterPro" id="IPR013785">
    <property type="entry name" value="Aldolase_TIM"/>
</dbReference>
<keyword evidence="10" id="KW-1185">Reference proteome</keyword>
<evidence type="ECO:0000256" key="1">
    <source>
        <dbReference type="ARBA" id="ARBA00000654"/>
    </source>
</evidence>
<dbReference type="NCBIfam" id="TIGR01182">
    <property type="entry name" value="eda"/>
    <property type="match status" value="1"/>
</dbReference>
<comment type="subunit">
    <text evidence="4">Homotrimer.</text>
</comment>
<dbReference type="EC" id="4.1.2.14" evidence="5"/>
<dbReference type="NCBIfam" id="NF004325">
    <property type="entry name" value="PRK05718.1"/>
    <property type="match status" value="1"/>
</dbReference>
<name>A0A5C9A5U6_9GAMM</name>
<comment type="pathway">
    <text evidence="2">Carbohydrate acid metabolism; 2-dehydro-3-deoxy-D-gluconate degradation; D-glyceraldehyde 3-phosphate and pyruvate from 2-dehydro-3-deoxy-D-gluconate: step 2/2.</text>
</comment>
<keyword evidence="6" id="KW-0456">Lyase</keyword>
<protein>
    <recommendedName>
        <fullName evidence="5">2-dehydro-3-deoxy-phosphogluconate aldolase</fullName>
        <ecNumber evidence="5">4.1.2.14</ecNumber>
    </recommendedName>
</protein>
<dbReference type="InterPro" id="IPR000887">
    <property type="entry name" value="Aldlse_KDPG_KHG"/>
</dbReference>
<evidence type="ECO:0000256" key="6">
    <source>
        <dbReference type="ARBA" id="ARBA00023239"/>
    </source>
</evidence>
<evidence type="ECO:0000256" key="5">
    <source>
        <dbReference type="ARBA" id="ARBA00013063"/>
    </source>
</evidence>
<dbReference type="Pfam" id="PF01081">
    <property type="entry name" value="Aldolase"/>
    <property type="match status" value="1"/>
</dbReference>
<dbReference type="Proteomes" id="UP000321039">
    <property type="component" value="Unassembled WGS sequence"/>
</dbReference>
<dbReference type="PROSITE" id="PS00160">
    <property type="entry name" value="ALDOLASE_KDPG_KHG_2"/>
    <property type="match status" value="1"/>
</dbReference>
<organism evidence="9 10">
    <name type="scientific">Parahaliea maris</name>
    <dbReference type="NCBI Taxonomy" id="2716870"/>
    <lineage>
        <taxon>Bacteria</taxon>
        <taxon>Pseudomonadati</taxon>
        <taxon>Pseudomonadota</taxon>
        <taxon>Gammaproteobacteria</taxon>
        <taxon>Cellvibrionales</taxon>
        <taxon>Halieaceae</taxon>
        <taxon>Parahaliea</taxon>
    </lineage>
</organism>
<dbReference type="SUPFAM" id="SSF51569">
    <property type="entry name" value="Aldolase"/>
    <property type="match status" value="1"/>
</dbReference>
<dbReference type="PROSITE" id="PS00159">
    <property type="entry name" value="ALDOLASE_KDPG_KHG_1"/>
    <property type="match status" value="1"/>
</dbReference>
<comment type="catalytic activity">
    <reaction evidence="1">
        <text>2-dehydro-3-deoxy-6-phospho-D-gluconate = D-glyceraldehyde 3-phosphate + pyruvate</text>
        <dbReference type="Rhea" id="RHEA:17089"/>
        <dbReference type="ChEBI" id="CHEBI:15361"/>
        <dbReference type="ChEBI" id="CHEBI:57569"/>
        <dbReference type="ChEBI" id="CHEBI:59776"/>
        <dbReference type="EC" id="4.1.2.14"/>
    </reaction>
</comment>
<comment type="similarity">
    <text evidence="3">Belongs to the KHG/KDPG aldolase family.</text>
</comment>
<evidence type="ECO:0000256" key="4">
    <source>
        <dbReference type="ARBA" id="ARBA00011233"/>
    </source>
</evidence>
<evidence type="ECO:0000256" key="2">
    <source>
        <dbReference type="ARBA" id="ARBA00004736"/>
    </source>
</evidence>
<dbReference type="CDD" id="cd00452">
    <property type="entry name" value="KDPG_aldolase"/>
    <property type="match status" value="1"/>
</dbReference>
<keyword evidence="8" id="KW-0119">Carbohydrate metabolism</keyword>
<reference evidence="9 10" key="1">
    <citation type="submission" date="2019-08" db="EMBL/GenBank/DDBJ databases">
        <title>Parahaliea maris sp. nov., isolated from the surface seawater.</title>
        <authorList>
            <person name="Liu Y."/>
        </authorList>
    </citation>
    <scope>NUCLEOTIDE SEQUENCE [LARGE SCALE GENOMIC DNA]</scope>
    <source>
        <strain evidence="9 10">HSLHS9</strain>
    </source>
</reference>
<sequence>MQPSAMKSILSPCRVLPVITVLDVGQTVTLSRTLLDSGMPAVEITLRTPAALEAIAAVKAEVPELQIAAGTVTNAAELDAAMSAGADFAVSPGSTPALLGAAAERGVGLVPGVASPSEIMLGLDHGLDTFKLFPATALGGIPMLKALGGPFPQVNFCPTGGLTPENFRDYLALPNVVCCGGSWMVAPALVEAGDWKHIAALAADAMALHGN</sequence>
<dbReference type="EMBL" id="VRZA01000002">
    <property type="protein sequence ID" value="TXS95372.1"/>
    <property type="molecule type" value="Genomic_DNA"/>
</dbReference>
<accession>A0A5C9A5U6</accession>
<dbReference type="InterPro" id="IPR031338">
    <property type="entry name" value="KDPG/KHG_AS_2"/>
</dbReference>
<dbReference type="AlphaFoldDB" id="A0A5C9A5U6"/>
<evidence type="ECO:0000256" key="8">
    <source>
        <dbReference type="ARBA" id="ARBA00023277"/>
    </source>
</evidence>
<gene>
    <name evidence="9" type="ORF">FV139_05625</name>
</gene>
<evidence type="ECO:0000256" key="3">
    <source>
        <dbReference type="ARBA" id="ARBA00006906"/>
    </source>
</evidence>
<evidence type="ECO:0000313" key="9">
    <source>
        <dbReference type="EMBL" id="TXS95372.1"/>
    </source>
</evidence>
<dbReference type="GO" id="GO:0008675">
    <property type="term" value="F:2-dehydro-3-deoxy-phosphogluconate aldolase activity"/>
    <property type="evidence" value="ECO:0007669"/>
    <property type="project" value="UniProtKB-EC"/>
</dbReference>
<dbReference type="Gene3D" id="3.20.20.70">
    <property type="entry name" value="Aldolase class I"/>
    <property type="match status" value="1"/>
</dbReference>
<evidence type="ECO:0000256" key="7">
    <source>
        <dbReference type="ARBA" id="ARBA00023270"/>
    </source>
</evidence>
<proteinExistence type="inferred from homology"/>
<dbReference type="PANTHER" id="PTHR30246">
    <property type="entry name" value="2-KETO-3-DEOXY-6-PHOSPHOGLUCONATE ALDOLASE"/>
    <property type="match status" value="1"/>
</dbReference>
<evidence type="ECO:0000313" key="10">
    <source>
        <dbReference type="Proteomes" id="UP000321039"/>
    </source>
</evidence>
<keyword evidence="7" id="KW-0704">Schiff base</keyword>
<dbReference type="PANTHER" id="PTHR30246:SF1">
    <property type="entry name" value="2-DEHYDRO-3-DEOXY-6-PHOSPHOGALACTONATE ALDOLASE-RELATED"/>
    <property type="match status" value="1"/>
</dbReference>